<proteinExistence type="predicted"/>
<feature type="domain" description="PIR2-like helical" evidence="3">
    <location>
        <begin position="106"/>
        <end position="225"/>
    </location>
</feature>
<dbReference type="Pfam" id="PF12274">
    <property type="entry name" value="DUF3615"/>
    <property type="match status" value="1"/>
</dbReference>
<evidence type="ECO:0000256" key="1">
    <source>
        <dbReference type="SAM" id="MobiDB-lite"/>
    </source>
</evidence>
<feature type="compositionally biased region" description="Low complexity" evidence="1">
    <location>
        <begin position="29"/>
        <end position="41"/>
    </location>
</feature>
<evidence type="ECO:0000259" key="3">
    <source>
        <dbReference type="Pfam" id="PF20235"/>
    </source>
</evidence>
<dbReference type="InterPro" id="IPR022059">
    <property type="entry name" value="DUF3615"/>
</dbReference>
<reference evidence="4 5" key="1">
    <citation type="submission" date="2012-08" db="EMBL/GenBank/DDBJ databases">
        <title>Oryza genome evolution.</title>
        <authorList>
            <person name="Wing R.A."/>
        </authorList>
    </citation>
    <scope>NUCLEOTIDE SEQUENCE</scope>
</reference>
<sequence length="506" mass="55631">MGRRRTKTTTTTDPTPTDSPPPKIDQDKAAASPSGSSCISSDRFVAQRKTAALSPPSSSSSHPHPPPPRPEGPGAQAWGWTPKRGGEQAPAAADPGALTFRLLNLIRGYLLEALSRLPAACARGLLVAGHCYGPFSPLHNIIVNSIWYDAAFPLSRRPPIPFPLDPPGDDEEFFEVSADSIARLAHRSLQGLLAYLRHACPHLDDDALLLWHLHLARADLAAAIASASTAATTPPPPQSFLAAAQAAHHPVPPAMAFFASHLQDPKVHDHVQRFLLLSTTATRMLSAPDIARLSAMLLPLPLPNHLSPPPPFDLITARVAREIRRNRKTSRKSQLISRQIIQAALRKYAQNTSLHYHLHFICGTNILFGCHYLCYHINFLACSNQHPHLPALYFFVEAFPPYDDDDIFTEEHITICCPLTPSTVGWCEGCLESRKKIDHPVGKKHQGGFDHEKDEIEEGWNCRGPLHVDYIFFDAERDIATVSLILAEKRALDSDSDSDQGSVREL</sequence>
<dbReference type="STRING" id="77586.A0A0D9VNA4"/>
<dbReference type="InterPro" id="IPR046527">
    <property type="entry name" value="PIR2-like_helical"/>
</dbReference>
<dbReference type="Pfam" id="PF20235">
    <property type="entry name" value="PIR2-like_helical"/>
    <property type="match status" value="1"/>
</dbReference>
<dbReference type="HOGENOM" id="CLU_029403_0_0_1"/>
<reference evidence="5" key="2">
    <citation type="submission" date="2013-12" db="EMBL/GenBank/DDBJ databases">
        <authorList>
            <person name="Yu Y."/>
            <person name="Lee S."/>
            <person name="de Baynast K."/>
            <person name="Wissotski M."/>
            <person name="Liu L."/>
            <person name="Talag J."/>
            <person name="Goicoechea J."/>
            <person name="Angelova A."/>
            <person name="Jetty R."/>
            <person name="Kudrna D."/>
            <person name="Golser W."/>
            <person name="Rivera L."/>
            <person name="Zhang J."/>
            <person name="Wing R."/>
        </authorList>
    </citation>
    <scope>NUCLEOTIDE SEQUENCE</scope>
</reference>
<dbReference type="PANTHER" id="PTHR33120">
    <property type="entry name" value="EXPRESSED PROTEIN-RELATED"/>
    <property type="match status" value="1"/>
</dbReference>
<feature type="region of interest" description="Disordered" evidence="1">
    <location>
        <begin position="1"/>
        <end position="92"/>
    </location>
</feature>
<dbReference type="Gramene" id="LPERR03G00270.1">
    <property type="protein sequence ID" value="LPERR03G00270.1"/>
    <property type="gene ID" value="LPERR03G00270"/>
</dbReference>
<protein>
    <submittedName>
        <fullName evidence="4">Uncharacterized protein</fullName>
    </submittedName>
</protein>
<name>A0A0D9VNA4_9ORYZ</name>
<dbReference type="Proteomes" id="UP000032180">
    <property type="component" value="Chromosome 3"/>
</dbReference>
<dbReference type="EnsemblPlants" id="LPERR03G00270.1">
    <property type="protein sequence ID" value="LPERR03G00270.1"/>
    <property type="gene ID" value="LPERR03G00270"/>
</dbReference>
<feature type="domain" description="DUF3615" evidence="2">
    <location>
        <begin position="342"/>
        <end position="440"/>
    </location>
</feature>
<evidence type="ECO:0000259" key="2">
    <source>
        <dbReference type="Pfam" id="PF12274"/>
    </source>
</evidence>
<accession>A0A0D9VNA4</accession>
<reference evidence="4" key="3">
    <citation type="submission" date="2015-04" db="UniProtKB">
        <authorList>
            <consortium name="EnsemblPlants"/>
        </authorList>
    </citation>
    <scope>IDENTIFICATION</scope>
</reference>
<evidence type="ECO:0000313" key="5">
    <source>
        <dbReference type="Proteomes" id="UP000032180"/>
    </source>
</evidence>
<organism evidence="4 5">
    <name type="scientific">Leersia perrieri</name>
    <dbReference type="NCBI Taxonomy" id="77586"/>
    <lineage>
        <taxon>Eukaryota</taxon>
        <taxon>Viridiplantae</taxon>
        <taxon>Streptophyta</taxon>
        <taxon>Embryophyta</taxon>
        <taxon>Tracheophyta</taxon>
        <taxon>Spermatophyta</taxon>
        <taxon>Magnoliopsida</taxon>
        <taxon>Liliopsida</taxon>
        <taxon>Poales</taxon>
        <taxon>Poaceae</taxon>
        <taxon>BOP clade</taxon>
        <taxon>Oryzoideae</taxon>
        <taxon>Oryzeae</taxon>
        <taxon>Oryzinae</taxon>
        <taxon>Leersia</taxon>
    </lineage>
</organism>
<evidence type="ECO:0000313" key="4">
    <source>
        <dbReference type="EnsemblPlants" id="LPERR03G00270.1"/>
    </source>
</evidence>
<dbReference type="AlphaFoldDB" id="A0A0D9VNA4"/>
<dbReference type="PANTHER" id="PTHR33120:SF65">
    <property type="entry name" value="PIR2-LIKE HELICAL DOMAIN-CONTAINING PROTEIN"/>
    <property type="match status" value="1"/>
</dbReference>
<dbReference type="eggNOG" id="ENOG502T9PH">
    <property type="taxonomic scope" value="Eukaryota"/>
</dbReference>
<keyword evidence="5" id="KW-1185">Reference proteome</keyword>